<dbReference type="InterPro" id="IPR029047">
    <property type="entry name" value="HSP70_peptide-bd_sf"/>
</dbReference>
<comment type="caution">
    <text evidence="7">The sequence shown here is derived from an EMBL/GenBank/DDBJ whole genome shotgun (WGS) entry which is preliminary data.</text>
</comment>
<evidence type="ECO:0000313" key="8">
    <source>
        <dbReference type="Proteomes" id="UP001530293"/>
    </source>
</evidence>
<dbReference type="PROSITE" id="PS00297">
    <property type="entry name" value="HSP70_1"/>
    <property type="match status" value="1"/>
</dbReference>
<dbReference type="InterPro" id="IPR043129">
    <property type="entry name" value="ATPase_NBD"/>
</dbReference>
<dbReference type="Gene3D" id="2.60.34.10">
    <property type="entry name" value="Substrate Binding Domain Of DNAk, Chain A, domain 1"/>
    <property type="match status" value="1"/>
</dbReference>
<dbReference type="GO" id="GO:0005524">
    <property type="term" value="F:ATP binding"/>
    <property type="evidence" value="ECO:0007669"/>
    <property type="project" value="UniProtKB-KW"/>
</dbReference>
<keyword evidence="8" id="KW-1185">Reference proteome</keyword>
<dbReference type="FunFam" id="3.30.420.40:FF:000004">
    <property type="entry name" value="Molecular chaperone DnaK"/>
    <property type="match status" value="1"/>
</dbReference>
<evidence type="ECO:0000256" key="6">
    <source>
        <dbReference type="SAM" id="SignalP"/>
    </source>
</evidence>
<name>A0ABD3M1U0_9STRA</name>
<dbReference type="Gene3D" id="3.90.640.10">
    <property type="entry name" value="Actin, Chain A, domain 4"/>
    <property type="match status" value="1"/>
</dbReference>
<evidence type="ECO:0000313" key="7">
    <source>
        <dbReference type="EMBL" id="KAL3757647.1"/>
    </source>
</evidence>
<dbReference type="Proteomes" id="UP001530293">
    <property type="component" value="Unassembled WGS sequence"/>
</dbReference>
<evidence type="ECO:0000256" key="1">
    <source>
        <dbReference type="ARBA" id="ARBA00007381"/>
    </source>
</evidence>
<dbReference type="InterPro" id="IPR018181">
    <property type="entry name" value="Heat_shock_70_CS"/>
</dbReference>
<evidence type="ECO:0000256" key="3">
    <source>
        <dbReference type="ARBA" id="ARBA00022840"/>
    </source>
</evidence>
<protein>
    <recommendedName>
        <fullName evidence="9">Heat shock protein 70</fullName>
    </recommendedName>
</protein>
<dbReference type="FunFam" id="3.90.640.10:FF:000134">
    <property type="entry name" value="Heat shock cognate 71 kDa protein"/>
    <property type="match status" value="1"/>
</dbReference>
<dbReference type="Gene3D" id="3.30.420.40">
    <property type="match status" value="2"/>
</dbReference>
<dbReference type="Pfam" id="PF00012">
    <property type="entry name" value="HSP70"/>
    <property type="match status" value="1"/>
</dbReference>
<evidence type="ECO:0000256" key="4">
    <source>
        <dbReference type="RuleBase" id="RU003322"/>
    </source>
</evidence>
<feature type="chain" id="PRO_5044861887" description="Heat shock protein 70" evidence="6">
    <location>
        <begin position="31"/>
        <end position="710"/>
    </location>
</feature>
<evidence type="ECO:0000256" key="2">
    <source>
        <dbReference type="ARBA" id="ARBA00022741"/>
    </source>
</evidence>
<dbReference type="Gene3D" id="1.20.1270.10">
    <property type="match status" value="1"/>
</dbReference>
<dbReference type="PROSITE" id="PS01036">
    <property type="entry name" value="HSP70_3"/>
    <property type="match status" value="1"/>
</dbReference>
<keyword evidence="5" id="KW-0175">Coiled coil</keyword>
<dbReference type="InterPro" id="IPR029048">
    <property type="entry name" value="HSP70_C_sf"/>
</dbReference>
<feature type="coiled-coil region" evidence="5">
    <location>
        <begin position="606"/>
        <end position="633"/>
    </location>
</feature>
<dbReference type="PRINTS" id="PR00301">
    <property type="entry name" value="HEATSHOCK70"/>
</dbReference>
<dbReference type="EMBL" id="JALLBG020000256">
    <property type="protein sequence ID" value="KAL3757647.1"/>
    <property type="molecule type" value="Genomic_DNA"/>
</dbReference>
<feature type="coiled-coil region" evidence="5">
    <location>
        <begin position="347"/>
        <end position="374"/>
    </location>
</feature>
<proteinExistence type="inferred from homology"/>
<feature type="signal peptide" evidence="6">
    <location>
        <begin position="1"/>
        <end position="30"/>
    </location>
</feature>
<keyword evidence="6" id="KW-0732">Signal</keyword>
<evidence type="ECO:0000256" key="5">
    <source>
        <dbReference type="SAM" id="Coils"/>
    </source>
</evidence>
<keyword evidence="2 4" id="KW-0547">Nucleotide-binding</keyword>
<dbReference type="SUPFAM" id="SSF100920">
    <property type="entry name" value="Heat shock protein 70kD (HSP70), peptide-binding domain"/>
    <property type="match status" value="1"/>
</dbReference>
<dbReference type="PANTHER" id="PTHR19375">
    <property type="entry name" value="HEAT SHOCK PROTEIN 70KDA"/>
    <property type="match status" value="1"/>
</dbReference>
<dbReference type="SUPFAM" id="SSF100934">
    <property type="entry name" value="Heat shock protein 70kD (HSP70), C-terminal subdomain"/>
    <property type="match status" value="1"/>
</dbReference>
<dbReference type="PROSITE" id="PS00329">
    <property type="entry name" value="HSP70_2"/>
    <property type="match status" value="1"/>
</dbReference>
<dbReference type="FunFam" id="2.60.34.10:FF:000023">
    <property type="entry name" value="70 kDa heat shock cognate protein"/>
    <property type="match status" value="1"/>
</dbReference>
<evidence type="ECO:0008006" key="9">
    <source>
        <dbReference type="Google" id="ProtNLM"/>
    </source>
</evidence>
<organism evidence="7 8">
    <name type="scientific">Discostella pseudostelligera</name>
    <dbReference type="NCBI Taxonomy" id="259834"/>
    <lineage>
        <taxon>Eukaryota</taxon>
        <taxon>Sar</taxon>
        <taxon>Stramenopiles</taxon>
        <taxon>Ochrophyta</taxon>
        <taxon>Bacillariophyta</taxon>
        <taxon>Coscinodiscophyceae</taxon>
        <taxon>Thalassiosirophycidae</taxon>
        <taxon>Stephanodiscales</taxon>
        <taxon>Stephanodiscaceae</taxon>
        <taxon>Discostella</taxon>
    </lineage>
</organism>
<accession>A0ABD3M1U0</accession>
<sequence>MLLFPRRRPVPVVVAVVAAAALLLSAPSSSCFVSANDAAATNNTDEVDEQQRSGTIIGIDLGTTYSCVGVYLPSKSSVEIVPNDQGNRITPSYVAFLPTSSTSSAKGAATTSTTLVGDAAKNQATINPENTIFDVKRFIGRKYTDESVQMDKQLLPYQIVRGRQNTISDDNNEEDRPYIAINSIDGSTTTKYYAPEEISAMVLSKLKVDAEKYLGKPITRAVVTVPAYFNDAQRHSTRDAGIIAGLYVERIINEPTAAAIAYGIRSSSSNEGKAKEEHEEEEEEEQNVLVYDFGGGTFDVTLLTIDNGIFEVLATNGDTHLGGSDIDQTVMNYYIHDVIFRRDHIDISMNKRALQKLRKEVERVKRALSSQLSARIEIEDLIPGYDLSETFSRARFEELNDAIFERTILPVKRVLADAEMDVEDVHQIILVGGSTRIPKVQALITEFFNGKEPNRGMNPDESVAVGAAIQGSILSGEGGKAVQDLMLLDVTPLSLGTEADGGMMTVLIKRGTTIPTESSMTFHTIEDNQTRMTIDVYEGERGQTKHNHLLGLFEMTDLPPAPRGAIEVRITFKVDANGMLEVTAQNLATKSTKGITITSEDGRLSNEEMEAMIKEAEKYAEEDKREAARMDSRNRLESHLYRISSALNENGDKIDDKDDLQTLMDAVDETMEWLDASQDASEAEYRTMYSEIDSLSRPLLRKFISPPVYL</sequence>
<reference evidence="7 8" key="1">
    <citation type="submission" date="2024-10" db="EMBL/GenBank/DDBJ databases">
        <title>Updated reference genomes for cyclostephanoid diatoms.</title>
        <authorList>
            <person name="Roberts W.R."/>
            <person name="Alverson A.J."/>
        </authorList>
    </citation>
    <scope>NUCLEOTIDE SEQUENCE [LARGE SCALE GENOMIC DNA]</scope>
    <source>
        <strain evidence="7 8">AJA232-27</strain>
    </source>
</reference>
<keyword evidence="3 4" id="KW-0067">ATP-binding</keyword>
<gene>
    <name evidence="7" type="ORF">ACHAWU_009492</name>
</gene>
<comment type="similarity">
    <text evidence="1 4">Belongs to the heat shock protein 70 family.</text>
</comment>
<dbReference type="AlphaFoldDB" id="A0ABD3M1U0"/>
<dbReference type="InterPro" id="IPR013126">
    <property type="entry name" value="Hsp_70_fam"/>
</dbReference>
<dbReference type="FunFam" id="3.30.30.30:FF:000005">
    <property type="entry name" value="Heat shock protein ssb1"/>
    <property type="match status" value="1"/>
</dbReference>
<dbReference type="SUPFAM" id="SSF53067">
    <property type="entry name" value="Actin-like ATPase domain"/>
    <property type="match status" value="2"/>
</dbReference>